<evidence type="ECO:0000256" key="1">
    <source>
        <dbReference type="SAM" id="SignalP"/>
    </source>
</evidence>
<gene>
    <name evidence="3" type="ORF">FIV42_12405</name>
</gene>
<keyword evidence="1" id="KW-0732">Signal</keyword>
<organism evidence="3 4">
    <name type="scientific">Persicimonas caeni</name>
    <dbReference type="NCBI Taxonomy" id="2292766"/>
    <lineage>
        <taxon>Bacteria</taxon>
        <taxon>Deltaproteobacteria</taxon>
        <taxon>Bradymonadales</taxon>
        <taxon>Bradymonadaceae</taxon>
        <taxon>Persicimonas</taxon>
    </lineage>
</organism>
<feature type="domain" description="PEGA" evidence="2">
    <location>
        <begin position="39"/>
        <end position="108"/>
    </location>
</feature>
<evidence type="ECO:0000259" key="2">
    <source>
        <dbReference type="Pfam" id="PF08308"/>
    </source>
</evidence>
<keyword evidence="4" id="KW-1185">Reference proteome</keyword>
<dbReference type="AlphaFoldDB" id="A0A4Y6PU21"/>
<accession>A0A4Y6PU21</accession>
<dbReference type="PROSITE" id="PS51257">
    <property type="entry name" value="PROKAR_LIPOPROTEIN"/>
    <property type="match status" value="1"/>
</dbReference>
<protein>
    <submittedName>
        <fullName evidence="3">PEGA domain-containing protein</fullName>
    </submittedName>
</protein>
<dbReference type="InterPro" id="IPR013229">
    <property type="entry name" value="PEGA"/>
</dbReference>
<dbReference type="RefSeq" id="WP_141197997.1">
    <property type="nucleotide sequence ID" value="NZ_CP041186.1"/>
</dbReference>
<feature type="chain" id="PRO_5030106437" evidence="1">
    <location>
        <begin position="21"/>
        <end position="114"/>
    </location>
</feature>
<proteinExistence type="predicted"/>
<reference evidence="3 4" key="1">
    <citation type="submission" date="2019-06" db="EMBL/GenBank/DDBJ databases">
        <title>Persicimonas caeni gen. nov., sp. nov., a predatory bacterium isolated from solar saltern.</title>
        <authorList>
            <person name="Wang S."/>
        </authorList>
    </citation>
    <scope>NUCLEOTIDE SEQUENCE [LARGE SCALE GENOMIC DNA]</scope>
    <source>
        <strain evidence="3 4">YN101</strain>
    </source>
</reference>
<accession>A0A5B8Y684</accession>
<dbReference type="EMBL" id="CP041186">
    <property type="protein sequence ID" value="QDG51517.1"/>
    <property type="molecule type" value="Genomic_DNA"/>
</dbReference>
<dbReference type="Pfam" id="PF08308">
    <property type="entry name" value="PEGA"/>
    <property type="match status" value="1"/>
</dbReference>
<dbReference type="Proteomes" id="UP000315995">
    <property type="component" value="Chromosome"/>
</dbReference>
<feature type="signal peptide" evidence="1">
    <location>
        <begin position="1"/>
        <end position="20"/>
    </location>
</feature>
<evidence type="ECO:0000313" key="3">
    <source>
        <dbReference type="EMBL" id="QDG51517.1"/>
    </source>
</evidence>
<sequence>MTRRLLMLALSVSLVGWALAGCSAVQRIPDRQESTRAYLRLDVEPSTTRVFIDSKYMGIVKGWVQQTVPVEAGARRVELRAEGYITRRFDVELEPGEEVTLQVNMERTLDDEPN</sequence>
<name>A0A4Y6PU21_PERCE</name>
<dbReference type="OrthoDB" id="5518402at2"/>
<evidence type="ECO:0000313" key="4">
    <source>
        <dbReference type="Proteomes" id="UP000315995"/>
    </source>
</evidence>